<gene>
    <name evidence="7" type="ORF">EPUS_04154</name>
</gene>
<accession>U1GF86</accession>
<dbReference type="GO" id="GO:0008198">
    <property type="term" value="F:ferrous iron binding"/>
    <property type="evidence" value="ECO:0007669"/>
    <property type="project" value="InterPro"/>
</dbReference>
<dbReference type="RefSeq" id="XP_007786338.1">
    <property type="nucleotide sequence ID" value="XM_007788148.1"/>
</dbReference>
<dbReference type="Pfam" id="PF02900">
    <property type="entry name" value="LigB"/>
    <property type="match status" value="1"/>
</dbReference>
<dbReference type="InterPro" id="IPR004183">
    <property type="entry name" value="Xdiol_dOase_suB"/>
</dbReference>
<organism evidence="7 8">
    <name type="scientific">Endocarpon pusillum (strain Z07020 / HMAS-L-300199)</name>
    <name type="common">Lichen-forming fungus</name>
    <dbReference type="NCBI Taxonomy" id="1263415"/>
    <lineage>
        <taxon>Eukaryota</taxon>
        <taxon>Fungi</taxon>
        <taxon>Dikarya</taxon>
        <taxon>Ascomycota</taxon>
        <taxon>Pezizomycotina</taxon>
        <taxon>Eurotiomycetes</taxon>
        <taxon>Chaetothyriomycetidae</taxon>
        <taxon>Verrucariales</taxon>
        <taxon>Verrucariaceae</taxon>
        <taxon>Endocarpon</taxon>
    </lineage>
</organism>
<proteinExistence type="inferred from homology"/>
<dbReference type="GO" id="GO:0008270">
    <property type="term" value="F:zinc ion binding"/>
    <property type="evidence" value="ECO:0007669"/>
    <property type="project" value="InterPro"/>
</dbReference>
<comment type="cofactor">
    <cofactor evidence="1">
        <name>Zn(2+)</name>
        <dbReference type="ChEBI" id="CHEBI:29105"/>
    </cofactor>
</comment>
<dbReference type="OrthoDB" id="7396853at2759"/>
<evidence type="ECO:0000259" key="6">
    <source>
        <dbReference type="Pfam" id="PF02900"/>
    </source>
</evidence>
<dbReference type="PANTHER" id="PTHR30096">
    <property type="entry name" value="4,5-DOPA DIOXYGENASE EXTRADIOL-LIKE PROTEIN"/>
    <property type="match status" value="1"/>
</dbReference>
<dbReference type="eggNOG" id="ENOG502QS66">
    <property type="taxonomic scope" value="Eukaryota"/>
</dbReference>
<dbReference type="PIRSF" id="PIRSF006157">
    <property type="entry name" value="Doxgns_DODA"/>
    <property type="match status" value="1"/>
</dbReference>
<keyword evidence="8" id="KW-1185">Reference proteome</keyword>
<dbReference type="CDD" id="cd07363">
    <property type="entry name" value="45_DOPA_Dioxygenase"/>
    <property type="match status" value="1"/>
</dbReference>
<dbReference type="PANTHER" id="PTHR30096:SF0">
    <property type="entry name" value="4,5-DOPA DIOXYGENASE EXTRADIOL-LIKE PROTEIN"/>
    <property type="match status" value="1"/>
</dbReference>
<dbReference type="Gene3D" id="3.40.830.10">
    <property type="entry name" value="LigB-like"/>
    <property type="match status" value="1"/>
</dbReference>
<protein>
    <recommendedName>
        <fullName evidence="6">Extradiol ring-cleavage dioxygenase class III enzyme subunit B domain-containing protein</fullName>
    </recommendedName>
</protein>
<evidence type="ECO:0000256" key="5">
    <source>
        <dbReference type="ARBA" id="ARBA00023002"/>
    </source>
</evidence>
<sequence length="280" mass="31130">MTAQKTPIYFLSHGGPQTCHTPTHPVYPQLQSIGREISNTSAKPVAIVVFSAHWQSSSGPNTIEVNTSDQPLPLIYDFYGFPDHYYKTKFPYRASGKVSQRVMNVLNEGGVKAVGVERGLDHGVWVPFKVVFEGLEKEMPPIVQVSLFGAEDAEEHLRLGRVVARLREENILIVVSGMAVHNLRDMWVTIKDPKPLSYTASFDEALREAVESEPGSDRDAKMKELVKRTDVKRAHPTLEHLLPIHVGVGAAGSDRGKRLWTMGEGSLSWAQFRFGEVRSG</sequence>
<evidence type="ECO:0000256" key="3">
    <source>
        <dbReference type="ARBA" id="ARBA00022723"/>
    </source>
</evidence>
<evidence type="ECO:0000313" key="8">
    <source>
        <dbReference type="Proteomes" id="UP000019373"/>
    </source>
</evidence>
<dbReference type="InterPro" id="IPR014436">
    <property type="entry name" value="Extradiol_dOase_DODA"/>
</dbReference>
<name>U1GF86_ENDPU</name>
<dbReference type="SUPFAM" id="SSF53213">
    <property type="entry name" value="LigB-like"/>
    <property type="match status" value="1"/>
</dbReference>
<dbReference type="EMBL" id="KE720769">
    <property type="protein sequence ID" value="ERF76297.1"/>
    <property type="molecule type" value="Genomic_DNA"/>
</dbReference>
<keyword evidence="5" id="KW-0560">Oxidoreductase</keyword>
<evidence type="ECO:0000313" key="7">
    <source>
        <dbReference type="EMBL" id="ERF76297.1"/>
    </source>
</evidence>
<evidence type="ECO:0000256" key="4">
    <source>
        <dbReference type="ARBA" id="ARBA00022833"/>
    </source>
</evidence>
<reference evidence="8" key="1">
    <citation type="journal article" date="2014" name="BMC Genomics">
        <title>Genome characteristics reveal the impact of lichenization on lichen-forming fungus Endocarpon pusillum Hedwig (Verrucariales, Ascomycota).</title>
        <authorList>
            <person name="Wang Y.-Y."/>
            <person name="Liu B."/>
            <person name="Zhang X.-Y."/>
            <person name="Zhou Q.-M."/>
            <person name="Zhang T."/>
            <person name="Li H."/>
            <person name="Yu Y.-F."/>
            <person name="Zhang X.-L."/>
            <person name="Hao X.-Y."/>
            <person name="Wang M."/>
            <person name="Wang L."/>
            <person name="Wei J.-C."/>
        </authorList>
    </citation>
    <scope>NUCLEOTIDE SEQUENCE [LARGE SCALE GENOMIC DNA]</scope>
    <source>
        <strain evidence="8">Z07020 / HMAS-L-300199</strain>
    </source>
</reference>
<comment type="similarity">
    <text evidence="2">Belongs to the DODA-type extradiol aromatic ring-opening dioxygenase family.</text>
</comment>
<dbReference type="HOGENOM" id="CLU_046582_1_0_1"/>
<keyword evidence="4" id="KW-0862">Zinc</keyword>
<keyword evidence="3" id="KW-0479">Metal-binding</keyword>
<evidence type="ECO:0000256" key="1">
    <source>
        <dbReference type="ARBA" id="ARBA00001947"/>
    </source>
</evidence>
<dbReference type="AlphaFoldDB" id="U1GF86"/>
<evidence type="ECO:0000256" key="2">
    <source>
        <dbReference type="ARBA" id="ARBA00007581"/>
    </source>
</evidence>
<dbReference type="GO" id="GO:0016702">
    <property type="term" value="F:oxidoreductase activity, acting on single donors with incorporation of molecular oxygen, incorporation of two atoms of oxygen"/>
    <property type="evidence" value="ECO:0007669"/>
    <property type="project" value="UniProtKB-ARBA"/>
</dbReference>
<dbReference type="Proteomes" id="UP000019373">
    <property type="component" value="Unassembled WGS sequence"/>
</dbReference>
<dbReference type="OMA" id="SVIDGFW"/>
<dbReference type="GeneID" id="19239187"/>
<feature type="domain" description="Extradiol ring-cleavage dioxygenase class III enzyme subunit B" evidence="6">
    <location>
        <begin position="9"/>
        <end position="256"/>
    </location>
</feature>